<proteinExistence type="predicted"/>
<accession>A0A0D0CLZ8</accession>
<evidence type="ECO:0000313" key="3">
    <source>
        <dbReference type="Proteomes" id="UP000054538"/>
    </source>
</evidence>
<gene>
    <name evidence="2" type="ORF">PAXRUDRAFT_700874</name>
</gene>
<protein>
    <submittedName>
        <fullName evidence="2">Uncharacterized protein</fullName>
    </submittedName>
</protein>
<name>A0A0D0CLZ8_9AGAM</name>
<organism evidence="2 3">
    <name type="scientific">Paxillus rubicundulus Ve08.2h10</name>
    <dbReference type="NCBI Taxonomy" id="930991"/>
    <lineage>
        <taxon>Eukaryota</taxon>
        <taxon>Fungi</taxon>
        <taxon>Dikarya</taxon>
        <taxon>Basidiomycota</taxon>
        <taxon>Agaricomycotina</taxon>
        <taxon>Agaricomycetes</taxon>
        <taxon>Agaricomycetidae</taxon>
        <taxon>Boletales</taxon>
        <taxon>Paxilineae</taxon>
        <taxon>Paxillaceae</taxon>
        <taxon>Paxillus</taxon>
    </lineage>
</organism>
<evidence type="ECO:0000256" key="1">
    <source>
        <dbReference type="SAM" id="MobiDB-lite"/>
    </source>
</evidence>
<reference evidence="2 3" key="1">
    <citation type="submission" date="2014-04" db="EMBL/GenBank/DDBJ databases">
        <authorList>
            <consortium name="DOE Joint Genome Institute"/>
            <person name="Kuo A."/>
            <person name="Kohler A."/>
            <person name="Jargeat P."/>
            <person name="Nagy L.G."/>
            <person name="Floudas D."/>
            <person name="Copeland A."/>
            <person name="Barry K.W."/>
            <person name="Cichocki N."/>
            <person name="Veneault-Fourrey C."/>
            <person name="LaButti K."/>
            <person name="Lindquist E.A."/>
            <person name="Lipzen A."/>
            <person name="Lundell T."/>
            <person name="Morin E."/>
            <person name="Murat C."/>
            <person name="Sun H."/>
            <person name="Tunlid A."/>
            <person name="Henrissat B."/>
            <person name="Grigoriev I.V."/>
            <person name="Hibbett D.S."/>
            <person name="Martin F."/>
            <person name="Nordberg H.P."/>
            <person name="Cantor M.N."/>
            <person name="Hua S.X."/>
        </authorList>
    </citation>
    <scope>NUCLEOTIDE SEQUENCE [LARGE SCALE GENOMIC DNA]</scope>
    <source>
        <strain evidence="2 3">Ve08.2h10</strain>
    </source>
</reference>
<evidence type="ECO:0000313" key="2">
    <source>
        <dbReference type="EMBL" id="KIK83812.1"/>
    </source>
</evidence>
<feature type="compositionally biased region" description="Polar residues" evidence="1">
    <location>
        <begin position="85"/>
        <end position="98"/>
    </location>
</feature>
<dbReference type="AlphaFoldDB" id="A0A0D0CLZ8"/>
<keyword evidence="3" id="KW-1185">Reference proteome</keyword>
<sequence>MGPHHTILHIKRWARPLLPNRHIARCAWIEKWNSREQIRSARMLKMVCLVVFHTMSTVLDMSTSHWASTSGTRCVVLHHDDKRCSSSSASECQDVNDSAQRRHG</sequence>
<dbReference type="HOGENOM" id="CLU_2250942_0_0_1"/>
<dbReference type="EMBL" id="KN825585">
    <property type="protein sequence ID" value="KIK83812.1"/>
    <property type="molecule type" value="Genomic_DNA"/>
</dbReference>
<reference evidence="3" key="2">
    <citation type="submission" date="2015-01" db="EMBL/GenBank/DDBJ databases">
        <title>Evolutionary Origins and Diversification of the Mycorrhizal Mutualists.</title>
        <authorList>
            <consortium name="DOE Joint Genome Institute"/>
            <consortium name="Mycorrhizal Genomics Consortium"/>
            <person name="Kohler A."/>
            <person name="Kuo A."/>
            <person name="Nagy L.G."/>
            <person name="Floudas D."/>
            <person name="Copeland A."/>
            <person name="Barry K.W."/>
            <person name="Cichocki N."/>
            <person name="Veneault-Fourrey C."/>
            <person name="LaButti K."/>
            <person name="Lindquist E.A."/>
            <person name="Lipzen A."/>
            <person name="Lundell T."/>
            <person name="Morin E."/>
            <person name="Murat C."/>
            <person name="Riley R."/>
            <person name="Ohm R."/>
            <person name="Sun H."/>
            <person name="Tunlid A."/>
            <person name="Henrissat B."/>
            <person name="Grigoriev I.V."/>
            <person name="Hibbett D.S."/>
            <person name="Martin F."/>
        </authorList>
    </citation>
    <scope>NUCLEOTIDE SEQUENCE [LARGE SCALE GENOMIC DNA]</scope>
    <source>
        <strain evidence="3">Ve08.2h10</strain>
    </source>
</reference>
<dbReference type="Proteomes" id="UP000054538">
    <property type="component" value="Unassembled WGS sequence"/>
</dbReference>
<dbReference type="InParanoid" id="A0A0D0CLZ8"/>
<feature type="region of interest" description="Disordered" evidence="1">
    <location>
        <begin position="84"/>
        <end position="104"/>
    </location>
</feature>